<dbReference type="CDD" id="cd00303">
    <property type="entry name" value="retropepsin_like"/>
    <property type="match status" value="1"/>
</dbReference>
<name>A0A6L2N7D4_TANCI</name>
<dbReference type="Pfam" id="PF08284">
    <property type="entry name" value="RVP_2"/>
    <property type="match status" value="1"/>
</dbReference>
<protein>
    <submittedName>
        <fullName evidence="1">Uncharacterized protein</fullName>
    </submittedName>
</protein>
<sequence>MNTLVISGLNITSTQHNSPHSNKPWLFSNNLMHYVLNCKLLGATPGGDQGSLLPRSMLLGVPDFTGTYPYSWLFPIDEYFSLLNMLIDQRLRIMCFNLEGVAAEWFRWMTQNNLITDWDRSTHNFVQPEVLEKMKLPITTMNQFKVYIGSGETLLCENLCSRVKLDIQGLSMEVDLYVLSMKGSDIMLKIQWLQKLGKVTHEYLQQTMEFILGETRYTLQWDESLRIKRISLRHM</sequence>
<reference evidence="1" key="1">
    <citation type="journal article" date="2019" name="Sci. Rep.">
        <title>Draft genome of Tanacetum cinerariifolium, the natural source of mosquito coil.</title>
        <authorList>
            <person name="Yamashiro T."/>
            <person name="Shiraishi A."/>
            <person name="Satake H."/>
            <person name="Nakayama K."/>
        </authorList>
    </citation>
    <scope>NUCLEOTIDE SEQUENCE</scope>
</reference>
<accession>A0A6L2N7D4</accession>
<dbReference type="AlphaFoldDB" id="A0A6L2N7D4"/>
<evidence type="ECO:0000313" key="1">
    <source>
        <dbReference type="EMBL" id="GEU82020.1"/>
    </source>
</evidence>
<dbReference type="InterPro" id="IPR021109">
    <property type="entry name" value="Peptidase_aspartic_dom_sf"/>
</dbReference>
<dbReference type="Gene3D" id="2.40.70.10">
    <property type="entry name" value="Acid Proteases"/>
    <property type="match status" value="1"/>
</dbReference>
<comment type="caution">
    <text evidence="1">The sequence shown here is derived from an EMBL/GenBank/DDBJ whole genome shotgun (WGS) entry which is preliminary data.</text>
</comment>
<proteinExistence type="predicted"/>
<gene>
    <name evidence="1" type="ORF">Tci_053998</name>
</gene>
<organism evidence="1">
    <name type="scientific">Tanacetum cinerariifolium</name>
    <name type="common">Dalmatian daisy</name>
    <name type="synonym">Chrysanthemum cinerariifolium</name>
    <dbReference type="NCBI Taxonomy" id="118510"/>
    <lineage>
        <taxon>Eukaryota</taxon>
        <taxon>Viridiplantae</taxon>
        <taxon>Streptophyta</taxon>
        <taxon>Embryophyta</taxon>
        <taxon>Tracheophyta</taxon>
        <taxon>Spermatophyta</taxon>
        <taxon>Magnoliopsida</taxon>
        <taxon>eudicotyledons</taxon>
        <taxon>Gunneridae</taxon>
        <taxon>Pentapetalae</taxon>
        <taxon>asterids</taxon>
        <taxon>campanulids</taxon>
        <taxon>Asterales</taxon>
        <taxon>Asteraceae</taxon>
        <taxon>Asteroideae</taxon>
        <taxon>Anthemideae</taxon>
        <taxon>Anthemidinae</taxon>
        <taxon>Tanacetum</taxon>
    </lineage>
</organism>
<dbReference type="EMBL" id="BKCJ010008398">
    <property type="protein sequence ID" value="GEU82020.1"/>
    <property type="molecule type" value="Genomic_DNA"/>
</dbReference>